<organism evidence="1 2">
    <name type="scientific">Lysobacter niastensis</name>
    <dbReference type="NCBI Taxonomy" id="380629"/>
    <lineage>
        <taxon>Bacteria</taxon>
        <taxon>Pseudomonadati</taxon>
        <taxon>Pseudomonadota</taxon>
        <taxon>Gammaproteobacteria</taxon>
        <taxon>Lysobacterales</taxon>
        <taxon>Lysobacteraceae</taxon>
        <taxon>Lysobacter</taxon>
    </lineage>
</organism>
<keyword evidence="2" id="KW-1185">Reference proteome</keyword>
<comment type="caution">
    <text evidence="1">The sequence shown here is derived from an EMBL/GenBank/DDBJ whole genome shotgun (WGS) entry which is preliminary data.</text>
</comment>
<dbReference type="Proteomes" id="UP001251524">
    <property type="component" value="Unassembled WGS sequence"/>
</dbReference>
<name>A0ABU1WG84_9GAMM</name>
<dbReference type="EMBL" id="JAVDVY010000004">
    <property type="protein sequence ID" value="MDR7136382.1"/>
    <property type="molecule type" value="Genomic_DNA"/>
</dbReference>
<reference evidence="1 2" key="1">
    <citation type="submission" date="2023-07" db="EMBL/GenBank/DDBJ databases">
        <title>Sorghum-associated microbial communities from plants grown in Nebraska, USA.</title>
        <authorList>
            <person name="Schachtman D."/>
        </authorList>
    </citation>
    <scope>NUCLEOTIDE SEQUENCE [LARGE SCALE GENOMIC DNA]</scope>
    <source>
        <strain evidence="1 2">BE198</strain>
    </source>
</reference>
<accession>A0ABU1WG84</accession>
<sequence>MEVRIGACTLFTAVGLMAGIDDASAERLLTVRDHATGQTVTLTGENAGFTIDGDSNAVNIDVNAQSLKKLGPAFVSGANWFMRFEAPPGGTLQPGRYVNAGCPFQLRTGRVPSMQVTEDNPICRPDVDSIWGSFEIRQIAYDGAGKVASIELTFRQHADSPDAPPLTGLLRLDAEPLSLVLDSDARFALGRISQRHFGDTSVFSLTGTTAGLDYTASVIKDHWAISLAPPEGQVLEAGKTYTTRNFATGPHAGLLVLRGLGFQGCNESIGTLRVRDLNTDPAGNVVGLHADFEYRCDGSRAALRGTIRYLK</sequence>
<evidence type="ECO:0000313" key="1">
    <source>
        <dbReference type="EMBL" id="MDR7136382.1"/>
    </source>
</evidence>
<evidence type="ECO:0000313" key="2">
    <source>
        <dbReference type="Proteomes" id="UP001251524"/>
    </source>
</evidence>
<proteinExistence type="predicted"/>
<gene>
    <name evidence="1" type="ORF">J2X06_003608</name>
</gene>
<dbReference type="RefSeq" id="WP_310064754.1">
    <property type="nucleotide sequence ID" value="NZ_JAVDVY010000004.1"/>
</dbReference>
<protein>
    <submittedName>
        <fullName evidence="1">Uncharacterized protein</fullName>
    </submittedName>
</protein>